<proteinExistence type="predicted"/>
<feature type="transmembrane region" description="Helical" evidence="1">
    <location>
        <begin position="65"/>
        <end position="86"/>
    </location>
</feature>
<dbReference type="InterPro" id="IPR037185">
    <property type="entry name" value="EmrE-like"/>
</dbReference>
<evidence type="ECO:0000313" key="4">
    <source>
        <dbReference type="Proteomes" id="UP001596333"/>
    </source>
</evidence>
<dbReference type="AlphaFoldDB" id="A0ABD5UEP6"/>
<feature type="transmembrane region" description="Helical" evidence="1">
    <location>
        <begin position="92"/>
        <end position="112"/>
    </location>
</feature>
<keyword evidence="1" id="KW-0812">Transmembrane</keyword>
<dbReference type="SUPFAM" id="SSF103481">
    <property type="entry name" value="Multidrug resistance efflux transporter EmrE"/>
    <property type="match status" value="1"/>
</dbReference>
<organism evidence="3 4">
    <name type="scientific">Halorubrum trueperi</name>
    <dbReference type="NCBI Taxonomy" id="2004704"/>
    <lineage>
        <taxon>Archaea</taxon>
        <taxon>Methanobacteriati</taxon>
        <taxon>Methanobacteriota</taxon>
        <taxon>Stenosarchaea group</taxon>
        <taxon>Halobacteria</taxon>
        <taxon>Halobacteriales</taxon>
        <taxon>Haloferacaceae</taxon>
        <taxon>Halorubrum</taxon>
    </lineage>
</organism>
<evidence type="ECO:0000256" key="1">
    <source>
        <dbReference type="SAM" id="Phobius"/>
    </source>
</evidence>
<keyword evidence="1" id="KW-0472">Membrane</keyword>
<dbReference type="Proteomes" id="UP001596333">
    <property type="component" value="Unassembled WGS sequence"/>
</dbReference>
<protein>
    <submittedName>
        <fullName evidence="3">EamA family transporter</fullName>
    </submittedName>
</protein>
<evidence type="ECO:0000259" key="2">
    <source>
        <dbReference type="Pfam" id="PF00892"/>
    </source>
</evidence>
<keyword evidence="4" id="KW-1185">Reference proteome</keyword>
<dbReference type="RefSeq" id="WP_379765079.1">
    <property type="nucleotide sequence ID" value="NZ_JBHSXI010000001.1"/>
</dbReference>
<keyword evidence="1" id="KW-1133">Transmembrane helix</keyword>
<reference evidence="3 4" key="1">
    <citation type="journal article" date="2019" name="Int. J. Syst. Evol. Microbiol.">
        <title>The Global Catalogue of Microorganisms (GCM) 10K type strain sequencing project: providing services to taxonomists for standard genome sequencing and annotation.</title>
        <authorList>
            <consortium name="The Broad Institute Genomics Platform"/>
            <consortium name="The Broad Institute Genome Sequencing Center for Infectious Disease"/>
            <person name="Wu L."/>
            <person name="Ma J."/>
        </authorList>
    </citation>
    <scope>NUCLEOTIDE SEQUENCE [LARGE SCALE GENOMIC DNA]</scope>
    <source>
        <strain evidence="3 4">Y73</strain>
    </source>
</reference>
<name>A0ABD5UEP6_9EURY</name>
<dbReference type="InterPro" id="IPR000620">
    <property type="entry name" value="EamA_dom"/>
</dbReference>
<feature type="transmembrane region" description="Helical" evidence="1">
    <location>
        <begin position="5"/>
        <end position="22"/>
    </location>
</feature>
<feature type="transmembrane region" description="Helical" evidence="1">
    <location>
        <begin position="34"/>
        <end position="53"/>
    </location>
</feature>
<evidence type="ECO:0000313" key="3">
    <source>
        <dbReference type="EMBL" id="MFC6887718.1"/>
    </source>
</evidence>
<comment type="caution">
    <text evidence="3">The sequence shown here is derived from an EMBL/GenBank/DDBJ whole genome shotgun (WGS) entry which is preliminary data.</text>
</comment>
<gene>
    <name evidence="3" type="ORF">ACFQEY_01425</name>
</gene>
<feature type="domain" description="EamA" evidence="2">
    <location>
        <begin position="5"/>
        <end position="136"/>
    </location>
</feature>
<dbReference type="Pfam" id="PF00892">
    <property type="entry name" value="EamA"/>
    <property type="match status" value="1"/>
</dbReference>
<sequence length="137" mass="13642">MNNAAVLFGLGTMVAWGFWIIFGDVASNTIDPETAAFISYATAAVVTGLIVVVSDASLAVTNRGLLFAVVAGVAAAVGVVSTFIGVTVGPTAVVSTIGGMYFVTAALISIIALGESPSLNQVAGIVLAVVAIVVINQ</sequence>
<dbReference type="EMBL" id="JBHSXI010000001">
    <property type="protein sequence ID" value="MFC6887718.1"/>
    <property type="molecule type" value="Genomic_DNA"/>
</dbReference>
<feature type="transmembrane region" description="Helical" evidence="1">
    <location>
        <begin position="119"/>
        <end position="136"/>
    </location>
</feature>
<accession>A0ABD5UEP6</accession>